<comment type="caution">
    <text evidence="1">The sequence shown here is derived from an EMBL/GenBank/DDBJ whole genome shotgun (WGS) entry which is preliminary data.</text>
</comment>
<keyword evidence="1" id="KW-0695">RNA-directed DNA polymerase</keyword>
<dbReference type="Proteomes" id="UP000265520">
    <property type="component" value="Unassembled WGS sequence"/>
</dbReference>
<dbReference type="EMBL" id="LXQA010761235">
    <property type="protein sequence ID" value="MCI69696.1"/>
    <property type="molecule type" value="Genomic_DNA"/>
</dbReference>
<feature type="non-terminal residue" evidence="1">
    <location>
        <position position="71"/>
    </location>
</feature>
<sequence>MLPSKEEIKSAVFALNKDGAPGPDGFAAYFYQEYWDIIKVDVVNAVIQFFTSGWILPNFNSNTLILIPKSD</sequence>
<reference evidence="1 2" key="1">
    <citation type="journal article" date="2018" name="Front. Plant Sci.">
        <title>Red Clover (Trifolium pratense) and Zigzag Clover (T. medium) - A Picture of Genomic Similarities and Differences.</title>
        <authorList>
            <person name="Dluhosova J."/>
            <person name="Istvanek J."/>
            <person name="Nedelnik J."/>
            <person name="Repkova J."/>
        </authorList>
    </citation>
    <scope>NUCLEOTIDE SEQUENCE [LARGE SCALE GENOMIC DNA]</scope>
    <source>
        <strain evidence="2">cv. 10/8</strain>
        <tissue evidence="1">Leaf</tissue>
    </source>
</reference>
<dbReference type="AlphaFoldDB" id="A0A392UB98"/>
<accession>A0A392UB98</accession>
<keyword evidence="1" id="KW-0808">Transferase</keyword>
<protein>
    <submittedName>
        <fullName evidence="1">RNA-directed DNA polymerase (Reverse transcriptase)</fullName>
    </submittedName>
</protein>
<keyword evidence="1" id="KW-0548">Nucleotidyltransferase</keyword>
<organism evidence="1 2">
    <name type="scientific">Trifolium medium</name>
    <dbReference type="NCBI Taxonomy" id="97028"/>
    <lineage>
        <taxon>Eukaryota</taxon>
        <taxon>Viridiplantae</taxon>
        <taxon>Streptophyta</taxon>
        <taxon>Embryophyta</taxon>
        <taxon>Tracheophyta</taxon>
        <taxon>Spermatophyta</taxon>
        <taxon>Magnoliopsida</taxon>
        <taxon>eudicotyledons</taxon>
        <taxon>Gunneridae</taxon>
        <taxon>Pentapetalae</taxon>
        <taxon>rosids</taxon>
        <taxon>fabids</taxon>
        <taxon>Fabales</taxon>
        <taxon>Fabaceae</taxon>
        <taxon>Papilionoideae</taxon>
        <taxon>50 kb inversion clade</taxon>
        <taxon>NPAAA clade</taxon>
        <taxon>Hologalegina</taxon>
        <taxon>IRL clade</taxon>
        <taxon>Trifolieae</taxon>
        <taxon>Trifolium</taxon>
    </lineage>
</organism>
<evidence type="ECO:0000313" key="2">
    <source>
        <dbReference type="Proteomes" id="UP000265520"/>
    </source>
</evidence>
<keyword evidence="2" id="KW-1185">Reference proteome</keyword>
<dbReference type="GO" id="GO:0003964">
    <property type="term" value="F:RNA-directed DNA polymerase activity"/>
    <property type="evidence" value="ECO:0007669"/>
    <property type="project" value="UniProtKB-KW"/>
</dbReference>
<name>A0A392UB98_9FABA</name>
<evidence type="ECO:0000313" key="1">
    <source>
        <dbReference type="EMBL" id="MCI69696.1"/>
    </source>
</evidence>
<proteinExistence type="predicted"/>